<reference evidence="2 3" key="1">
    <citation type="submission" date="2023-03" db="EMBL/GenBank/DDBJ databases">
        <title>Genome insight into feeding habits of ladybird beetles.</title>
        <authorList>
            <person name="Li H.-S."/>
            <person name="Huang Y.-H."/>
            <person name="Pang H."/>
        </authorList>
    </citation>
    <scope>NUCLEOTIDE SEQUENCE [LARGE SCALE GENOMIC DNA]</scope>
    <source>
        <strain evidence="2">SYSU_2023b</strain>
        <tissue evidence="2">Whole body</tissue>
    </source>
</reference>
<evidence type="ECO:0000256" key="1">
    <source>
        <dbReference type="SAM" id="SignalP"/>
    </source>
</evidence>
<dbReference type="Gene3D" id="1.10.238.20">
    <property type="entry name" value="Pheromone/general odorant binding protein domain"/>
    <property type="match status" value="1"/>
</dbReference>
<keyword evidence="1" id="KW-0732">Signal</keyword>
<name>A0AAW1VH27_9CUCU</name>
<feature type="chain" id="PRO_5043788775" evidence="1">
    <location>
        <begin position="20"/>
        <end position="137"/>
    </location>
</feature>
<dbReference type="Proteomes" id="UP001431783">
    <property type="component" value="Unassembled WGS sequence"/>
</dbReference>
<feature type="signal peptide" evidence="1">
    <location>
        <begin position="1"/>
        <end position="19"/>
    </location>
</feature>
<proteinExistence type="predicted"/>
<dbReference type="InterPro" id="IPR006170">
    <property type="entry name" value="PBP/GOBP"/>
</dbReference>
<gene>
    <name evidence="2" type="ORF">WA026_018222</name>
</gene>
<dbReference type="SUPFAM" id="SSF47565">
    <property type="entry name" value="Insect pheromone/odorant-binding proteins"/>
    <property type="match status" value="1"/>
</dbReference>
<sequence length="137" mass="15717">MMKLLAIFVLIIAISLTQGNEVEKAFRAEVDKYHKECLVVSKLDPQVLERAKKGELDEKNDALIEHLICLGHKSGMLKDNKIQPEGAKKFWENQNRGHFYEDISKKCKSSNHDDIKVFVIFYTKCAYQHAPKGTILL</sequence>
<accession>A0AAW1VH27</accession>
<evidence type="ECO:0000313" key="2">
    <source>
        <dbReference type="EMBL" id="KAK9892036.1"/>
    </source>
</evidence>
<keyword evidence="3" id="KW-1185">Reference proteome</keyword>
<dbReference type="InterPro" id="IPR036728">
    <property type="entry name" value="PBP_GOBP_sf"/>
</dbReference>
<evidence type="ECO:0000313" key="3">
    <source>
        <dbReference type="Proteomes" id="UP001431783"/>
    </source>
</evidence>
<dbReference type="Pfam" id="PF01395">
    <property type="entry name" value="PBP_GOBP"/>
    <property type="match status" value="1"/>
</dbReference>
<comment type="caution">
    <text evidence="2">The sequence shown here is derived from an EMBL/GenBank/DDBJ whole genome shotgun (WGS) entry which is preliminary data.</text>
</comment>
<dbReference type="AlphaFoldDB" id="A0AAW1VH27"/>
<protein>
    <submittedName>
        <fullName evidence="2">Uncharacterized protein</fullName>
    </submittedName>
</protein>
<dbReference type="GO" id="GO:0005549">
    <property type="term" value="F:odorant binding"/>
    <property type="evidence" value="ECO:0007669"/>
    <property type="project" value="InterPro"/>
</dbReference>
<dbReference type="CDD" id="cd23992">
    <property type="entry name" value="PBP_GOBP"/>
    <property type="match status" value="1"/>
</dbReference>
<dbReference type="EMBL" id="JARQZJ010000132">
    <property type="protein sequence ID" value="KAK9892036.1"/>
    <property type="molecule type" value="Genomic_DNA"/>
</dbReference>
<organism evidence="2 3">
    <name type="scientific">Henosepilachna vigintioctopunctata</name>
    <dbReference type="NCBI Taxonomy" id="420089"/>
    <lineage>
        <taxon>Eukaryota</taxon>
        <taxon>Metazoa</taxon>
        <taxon>Ecdysozoa</taxon>
        <taxon>Arthropoda</taxon>
        <taxon>Hexapoda</taxon>
        <taxon>Insecta</taxon>
        <taxon>Pterygota</taxon>
        <taxon>Neoptera</taxon>
        <taxon>Endopterygota</taxon>
        <taxon>Coleoptera</taxon>
        <taxon>Polyphaga</taxon>
        <taxon>Cucujiformia</taxon>
        <taxon>Coccinelloidea</taxon>
        <taxon>Coccinellidae</taxon>
        <taxon>Epilachninae</taxon>
        <taxon>Epilachnini</taxon>
        <taxon>Henosepilachna</taxon>
    </lineage>
</organism>